<evidence type="ECO:0000313" key="4">
    <source>
        <dbReference type="Proteomes" id="UP001165083"/>
    </source>
</evidence>
<feature type="signal peptide" evidence="2">
    <location>
        <begin position="1"/>
        <end position="20"/>
    </location>
</feature>
<protein>
    <submittedName>
        <fullName evidence="3">Unnamed protein product</fullName>
    </submittedName>
</protein>
<keyword evidence="4" id="KW-1185">Reference proteome</keyword>
<sequence>MKLPTPLLLLFVIAAVPASSFDGDFNLTTDQFRNRFTTPSPTPSSDSTSESIDTSAASSRDDTLRPSIADESASLSGSSSDSNGATSNSVDLSSDSSSKGETPVGSNEEDFSIDYFSLSGDQSGSAVPVTDESASAGSIVGSESNGVSSFPCYTSVGIEIVVIAGLKDNSTGSNGSGSNAESSSVNHESTSSGSNNGVTTSLSGDGVSSVGSNEEDYSIEYFPSSDQGISDSGSASFIINNSTSESTTDSKSAASTASTPLPVSYTSMTAGAIVGAIAALL</sequence>
<dbReference type="AlphaFoldDB" id="A0A9W6TDH7"/>
<name>A0A9W6TDH7_9STRA</name>
<comment type="caution">
    <text evidence="3">The sequence shown here is derived from an EMBL/GenBank/DDBJ whole genome shotgun (WGS) entry which is preliminary data.</text>
</comment>
<feature type="region of interest" description="Disordered" evidence="1">
    <location>
        <begin position="240"/>
        <end position="261"/>
    </location>
</feature>
<keyword evidence="2" id="KW-0732">Signal</keyword>
<proteinExistence type="predicted"/>
<evidence type="ECO:0000313" key="3">
    <source>
        <dbReference type="EMBL" id="GMF11331.1"/>
    </source>
</evidence>
<dbReference type="EMBL" id="BSXW01000073">
    <property type="protein sequence ID" value="GMF11331.1"/>
    <property type="molecule type" value="Genomic_DNA"/>
</dbReference>
<accession>A0A9W6TDH7</accession>
<evidence type="ECO:0000256" key="1">
    <source>
        <dbReference type="SAM" id="MobiDB-lite"/>
    </source>
</evidence>
<gene>
    <name evidence="3" type="ORF">Plil01_000204500</name>
</gene>
<feature type="compositionally biased region" description="Low complexity" evidence="1">
    <location>
        <begin position="67"/>
        <end position="97"/>
    </location>
</feature>
<reference evidence="3" key="1">
    <citation type="submission" date="2023-04" db="EMBL/GenBank/DDBJ databases">
        <title>Phytophthora lilii NBRC 32176.</title>
        <authorList>
            <person name="Ichikawa N."/>
            <person name="Sato H."/>
            <person name="Tonouchi N."/>
        </authorList>
    </citation>
    <scope>NUCLEOTIDE SEQUENCE</scope>
    <source>
        <strain evidence="3">NBRC 32176</strain>
    </source>
</reference>
<evidence type="ECO:0000256" key="2">
    <source>
        <dbReference type="SAM" id="SignalP"/>
    </source>
</evidence>
<feature type="compositionally biased region" description="Low complexity" evidence="1">
    <location>
        <begin position="242"/>
        <end position="259"/>
    </location>
</feature>
<feature type="compositionally biased region" description="Low complexity" evidence="1">
    <location>
        <begin position="37"/>
        <end position="58"/>
    </location>
</feature>
<feature type="chain" id="PRO_5040787348" evidence="2">
    <location>
        <begin position="21"/>
        <end position="281"/>
    </location>
</feature>
<feature type="region of interest" description="Disordered" evidence="1">
    <location>
        <begin position="32"/>
        <end position="109"/>
    </location>
</feature>
<dbReference type="Proteomes" id="UP001165083">
    <property type="component" value="Unassembled WGS sequence"/>
</dbReference>
<feature type="region of interest" description="Disordered" evidence="1">
    <location>
        <begin position="171"/>
        <end position="212"/>
    </location>
</feature>
<organism evidence="3 4">
    <name type="scientific">Phytophthora lilii</name>
    <dbReference type="NCBI Taxonomy" id="2077276"/>
    <lineage>
        <taxon>Eukaryota</taxon>
        <taxon>Sar</taxon>
        <taxon>Stramenopiles</taxon>
        <taxon>Oomycota</taxon>
        <taxon>Peronosporomycetes</taxon>
        <taxon>Peronosporales</taxon>
        <taxon>Peronosporaceae</taxon>
        <taxon>Phytophthora</taxon>
    </lineage>
</organism>